<evidence type="ECO:0000256" key="3">
    <source>
        <dbReference type="ARBA" id="ARBA00022605"/>
    </source>
</evidence>
<evidence type="ECO:0000259" key="6">
    <source>
        <dbReference type="Pfam" id="PF01048"/>
    </source>
</evidence>
<keyword evidence="3" id="KW-0028">Amino-acid biosynthesis</keyword>
<dbReference type="Gene3D" id="3.40.50.1580">
    <property type="entry name" value="Nucleoside phosphorylase domain"/>
    <property type="match status" value="1"/>
</dbReference>
<dbReference type="GO" id="GO:0005829">
    <property type="term" value="C:cytosol"/>
    <property type="evidence" value="ECO:0007669"/>
    <property type="project" value="TreeGrafter"/>
</dbReference>
<dbReference type="InterPro" id="IPR000845">
    <property type="entry name" value="Nucleoside_phosphorylase_d"/>
</dbReference>
<dbReference type="SUPFAM" id="SSF53167">
    <property type="entry name" value="Purine and uridine phosphorylases"/>
    <property type="match status" value="1"/>
</dbReference>
<evidence type="ECO:0000256" key="4">
    <source>
        <dbReference type="ARBA" id="ARBA00022801"/>
    </source>
</evidence>
<dbReference type="EMBL" id="DXGE01000006">
    <property type="protein sequence ID" value="HIW85070.1"/>
    <property type="molecule type" value="Genomic_DNA"/>
</dbReference>
<dbReference type="NCBIfam" id="NF004079">
    <property type="entry name" value="PRK05584.1"/>
    <property type="match status" value="1"/>
</dbReference>
<dbReference type="NCBIfam" id="TIGR01704">
    <property type="entry name" value="MTA_SAH-Nsdase"/>
    <property type="match status" value="1"/>
</dbReference>
<reference evidence="7" key="1">
    <citation type="journal article" date="2021" name="PeerJ">
        <title>Extensive microbial diversity within the chicken gut microbiome revealed by metagenomics and culture.</title>
        <authorList>
            <person name="Gilroy R."/>
            <person name="Ravi A."/>
            <person name="Getino M."/>
            <person name="Pursley I."/>
            <person name="Horton D.L."/>
            <person name="Alikhan N.F."/>
            <person name="Baker D."/>
            <person name="Gharbi K."/>
            <person name="Hall N."/>
            <person name="Watson M."/>
            <person name="Adriaenssens E.M."/>
            <person name="Foster-Nyarko E."/>
            <person name="Jarju S."/>
            <person name="Secka A."/>
            <person name="Antonio M."/>
            <person name="Oren A."/>
            <person name="Chaudhuri R.R."/>
            <person name="La Ragione R."/>
            <person name="Hildebrand F."/>
            <person name="Pallen M.J."/>
        </authorList>
    </citation>
    <scope>NUCLEOTIDE SEQUENCE</scope>
    <source>
        <strain evidence="7">421</strain>
    </source>
</reference>
<dbReference type="Pfam" id="PF01048">
    <property type="entry name" value="PNP_UDP_1"/>
    <property type="match status" value="1"/>
</dbReference>
<keyword evidence="5" id="KW-0486">Methionine biosynthesis</keyword>
<dbReference type="GO" id="GO:0019509">
    <property type="term" value="P:L-methionine salvage from methylthioadenosine"/>
    <property type="evidence" value="ECO:0007669"/>
    <property type="project" value="InterPro"/>
</dbReference>
<protein>
    <recommendedName>
        <fullName evidence="2">adenosylhomocysteine nucleosidase</fullName>
        <ecNumber evidence="2">3.2.2.9</ecNumber>
    </recommendedName>
</protein>
<dbReference type="InterPro" id="IPR035994">
    <property type="entry name" value="Nucleoside_phosphorylase_sf"/>
</dbReference>
<keyword evidence="4 7" id="KW-0378">Hydrolase</keyword>
<evidence type="ECO:0000313" key="8">
    <source>
        <dbReference type="Proteomes" id="UP000824205"/>
    </source>
</evidence>
<evidence type="ECO:0000256" key="5">
    <source>
        <dbReference type="ARBA" id="ARBA00023167"/>
    </source>
</evidence>
<evidence type="ECO:0000313" key="7">
    <source>
        <dbReference type="EMBL" id="HIW85070.1"/>
    </source>
</evidence>
<dbReference type="GO" id="GO:0019284">
    <property type="term" value="P:L-methionine salvage from S-adenosylmethionine"/>
    <property type="evidence" value="ECO:0007669"/>
    <property type="project" value="TreeGrafter"/>
</dbReference>
<dbReference type="GO" id="GO:0008782">
    <property type="term" value="F:adenosylhomocysteine nucleosidase activity"/>
    <property type="evidence" value="ECO:0007669"/>
    <property type="project" value="UniProtKB-EC"/>
</dbReference>
<proteinExistence type="predicted"/>
<dbReference type="PANTHER" id="PTHR46832">
    <property type="entry name" value="5'-METHYLTHIOADENOSINE/S-ADENOSYLHOMOCYSTEINE NUCLEOSIDASE"/>
    <property type="match status" value="1"/>
</dbReference>
<dbReference type="PANTHER" id="PTHR46832:SF1">
    <property type="entry name" value="5'-METHYLTHIOADENOSINE_S-ADENOSYLHOMOCYSTEINE NUCLEOSIDASE"/>
    <property type="match status" value="1"/>
</dbReference>
<dbReference type="EC" id="3.2.2.9" evidence="2"/>
<comment type="caution">
    <text evidence="7">The sequence shown here is derived from an EMBL/GenBank/DDBJ whole genome shotgun (WGS) entry which is preliminary data.</text>
</comment>
<dbReference type="GO" id="GO:0009164">
    <property type="term" value="P:nucleoside catabolic process"/>
    <property type="evidence" value="ECO:0007669"/>
    <property type="project" value="InterPro"/>
</dbReference>
<name>A0A9D1RCS9_9FIRM</name>
<dbReference type="CDD" id="cd09008">
    <property type="entry name" value="MTAN"/>
    <property type="match status" value="1"/>
</dbReference>
<accession>A0A9D1RCS9</accession>
<dbReference type="GO" id="GO:0008930">
    <property type="term" value="F:methylthioadenosine nucleosidase activity"/>
    <property type="evidence" value="ECO:0007669"/>
    <property type="project" value="InterPro"/>
</dbReference>
<feature type="domain" description="Nucleoside phosphorylase" evidence="6">
    <location>
        <begin position="2"/>
        <end position="226"/>
    </location>
</feature>
<evidence type="ECO:0000256" key="2">
    <source>
        <dbReference type="ARBA" id="ARBA00011974"/>
    </source>
</evidence>
<gene>
    <name evidence="7" type="ORF">IAA48_01095</name>
</gene>
<organism evidence="7 8">
    <name type="scientific">Candidatus Eubacterium faecipullorum</name>
    <dbReference type="NCBI Taxonomy" id="2838571"/>
    <lineage>
        <taxon>Bacteria</taxon>
        <taxon>Bacillati</taxon>
        <taxon>Bacillota</taxon>
        <taxon>Clostridia</taxon>
        <taxon>Eubacteriales</taxon>
        <taxon>Eubacteriaceae</taxon>
        <taxon>Eubacterium</taxon>
    </lineage>
</organism>
<dbReference type="AlphaFoldDB" id="A0A9D1RCS9"/>
<dbReference type="InterPro" id="IPR010049">
    <property type="entry name" value="MTA_SAH_Nsdase"/>
</dbReference>
<sequence length="237" mass="25032">MIGIIGAMDIEIEAVQKRIEDPVFEDIAGCAFACGHIDGVMVAAARCNPGKVNAALCAQIMIDRFSADQIINVGVGCSLSPQVAIKNIVVASDVCQYDIDMTAIGEPRGFIDGLNMIKIPTDPDISERLARIAINSGEKIHRGTVASGDIFIASKELKEKIVSEFSAICGEMEGGAIAHVAAANGIPFAVLRSISDGGDDEASMDYPTFKKTAAEKSAAIILKYIEGEKAQLAFNPQ</sequence>
<dbReference type="Proteomes" id="UP000824205">
    <property type="component" value="Unassembled WGS sequence"/>
</dbReference>
<comment type="pathway">
    <text evidence="1">Amino-acid biosynthesis; L-methionine biosynthesis via salvage pathway; S-methyl-5-thio-alpha-D-ribose 1-phosphate from S-methyl-5'-thioadenosine (hydrolase route): step 1/2.</text>
</comment>
<reference evidence="7" key="2">
    <citation type="submission" date="2021-04" db="EMBL/GenBank/DDBJ databases">
        <authorList>
            <person name="Gilroy R."/>
        </authorList>
    </citation>
    <scope>NUCLEOTIDE SEQUENCE</scope>
    <source>
        <strain evidence="7">421</strain>
    </source>
</reference>
<evidence type="ECO:0000256" key="1">
    <source>
        <dbReference type="ARBA" id="ARBA00004945"/>
    </source>
</evidence>
<keyword evidence="7" id="KW-0326">Glycosidase</keyword>